<evidence type="ECO:0000313" key="2">
    <source>
        <dbReference type="Proteomes" id="UP001623348"/>
    </source>
</evidence>
<sequence>MARSLINRHECAIDVLQAIQKHGSVLGPALFSIFINGIDSGIECTLSKFADDTKLSGSVIDPPDRWDAIQKDLDRLKWVHVNLMMFNKAKCKVMHMSQGNPLYQCRLGGERIDSSPEKEDLGVLVDEKLDVSRQCTLAAQKVNFFLCWAASKEI</sequence>
<reference evidence="1 2" key="1">
    <citation type="submission" date="2024-06" db="EMBL/GenBank/DDBJ databases">
        <title>The draft genome of Grus japonensis, version 3.</title>
        <authorList>
            <person name="Nabeshima K."/>
            <person name="Suzuki S."/>
            <person name="Onuma M."/>
        </authorList>
    </citation>
    <scope>NUCLEOTIDE SEQUENCE [LARGE SCALE GENOMIC DNA]</scope>
    <source>
        <strain evidence="1 2">451A</strain>
    </source>
</reference>
<comment type="caution">
    <text evidence="1">The sequence shown here is derived from an EMBL/GenBank/DDBJ whole genome shotgun (WGS) entry which is preliminary data.</text>
</comment>
<accession>A0ABC9WBA1</accession>
<proteinExistence type="predicted"/>
<evidence type="ECO:0000313" key="1">
    <source>
        <dbReference type="EMBL" id="GAB0181492.1"/>
    </source>
</evidence>
<dbReference type="EMBL" id="BAAFJT010000002">
    <property type="protein sequence ID" value="GAB0181492.1"/>
    <property type="molecule type" value="Genomic_DNA"/>
</dbReference>
<keyword evidence="2" id="KW-1185">Reference proteome</keyword>
<dbReference type="AlphaFoldDB" id="A0ABC9WBA1"/>
<dbReference type="PANTHER" id="PTHR33332">
    <property type="entry name" value="REVERSE TRANSCRIPTASE DOMAIN-CONTAINING PROTEIN"/>
    <property type="match status" value="1"/>
</dbReference>
<dbReference type="GO" id="GO:0004860">
    <property type="term" value="F:protein kinase inhibitor activity"/>
    <property type="evidence" value="ECO:0007669"/>
    <property type="project" value="UniProtKB-KW"/>
</dbReference>
<name>A0ABC9WBA1_GRUJA</name>
<keyword evidence="1" id="KW-0649">Protein kinase inhibitor</keyword>
<gene>
    <name evidence="1" type="ORF">GRJ2_000614500</name>
</gene>
<dbReference type="Proteomes" id="UP001623348">
    <property type="component" value="Unassembled WGS sequence"/>
</dbReference>
<protein>
    <submittedName>
        <fullName evidence="1">cAMP-dependent protein kinase inhibitor alpha</fullName>
    </submittedName>
</protein>
<organism evidence="1 2">
    <name type="scientific">Grus japonensis</name>
    <name type="common">Japanese crane</name>
    <name type="synonym">Red-crowned crane</name>
    <dbReference type="NCBI Taxonomy" id="30415"/>
    <lineage>
        <taxon>Eukaryota</taxon>
        <taxon>Metazoa</taxon>
        <taxon>Chordata</taxon>
        <taxon>Craniata</taxon>
        <taxon>Vertebrata</taxon>
        <taxon>Euteleostomi</taxon>
        <taxon>Archelosauria</taxon>
        <taxon>Archosauria</taxon>
        <taxon>Dinosauria</taxon>
        <taxon>Saurischia</taxon>
        <taxon>Theropoda</taxon>
        <taxon>Coelurosauria</taxon>
        <taxon>Aves</taxon>
        <taxon>Neognathae</taxon>
        <taxon>Neoaves</taxon>
        <taxon>Gruiformes</taxon>
        <taxon>Gruidae</taxon>
        <taxon>Grus</taxon>
    </lineage>
</organism>